<dbReference type="GO" id="GO:0003700">
    <property type="term" value="F:DNA-binding transcription factor activity"/>
    <property type="evidence" value="ECO:0007669"/>
    <property type="project" value="InterPro"/>
</dbReference>
<dbReference type="InterPro" id="IPR011711">
    <property type="entry name" value="GntR_C"/>
</dbReference>
<dbReference type="PANTHER" id="PTHR43537:SF24">
    <property type="entry name" value="GLUCONATE OPERON TRANSCRIPTIONAL REPRESSOR"/>
    <property type="match status" value="1"/>
</dbReference>
<dbReference type="Pfam" id="PF07729">
    <property type="entry name" value="FCD"/>
    <property type="match status" value="1"/>
</dbReference>
<accession>A0A1N6JAJ9</accession>
<keyword evidence="1" id="KW-0805">Transcription regulation</keyword>
<dbReference type="GO" id="GO:0003677">
    <property type="term" value="F:DNA binding"/>
    <property type="evidence" value="ECO:0007669"/>
    <property type="project" value="UniProtKB-KW"/>
</dbReference>
<dbReference type="SMART" id="SM00345">
    <property type="entry name" value="HTH_GNTR"/>
    <property type="match status" value="1"/>
</dbReference>
<protein>
    <submittedName>
        <fullName evidence="5">Transcriptional regulator, GntR family</fullName>
    </submittedName>
</protein>
<keyword evidence="2" id="KW-0238">DNA-binding</keyword>
<dbReference type="InterPro" id="IPR036390">
    <property type="entry name" value="WH_DNA-bd_sf"/>
</dbReference>
<dbReference type="PANTHER" id="PTHR43537">
    <property type="entry name" value="TRANSCRIPTIONAL REGULATOR, GNTR FAMILY"/>
    <property type="match status" value="1"/>
</dbReference>
<organism evidence="5 6">
    <name type="scientific">Vreelandella aquamarina</name>
    <dbReference type="NCBI Taxonomy" id="77097"/>
    <lineage>
        <taxon>Bacteria</taxon>
        <taxon>Pseudomonadati</taxon>
        <taxon>Pseudomonadota</taxon>
        <taxon>Gammaproteobacteria</taxon>
        <taxon>Oceanospirillales</taxon>
        <taxon>Halomonadaceae</taxon>
        <taxon>Vreelandella</taxon>
    </lineage>
</organism>
<dbReference type="AlphaFoldDB" id="A0A1N6JAJ9"/>
<dbReference type="Gene3D" id="1.10.10.10">
    <property type="entry name" value="Winged helix-like DNA-binding domain superfamily/Winged helix DNA-binding domain"/>
    <property type="match status" value="2"/>
</dbReference>
<dbReference type="EMBL" id="FSQX01000001">
    <property type="protein sequence ID" value="SIN73002.1"/>
    <property type="molecule type" value="Genomic_DNA"/>
</dbReference>
<keyword evidence="3" id="KW-0804">Transcription</keyword>
<dbReference type="InterPro" id="IPR036388">
    <property type="entry name" value="WH-like_DNA-bd_sf"/>
</dbReference>
<dbReference type="InterPro" id="IPR008920">
    <property type="entry name" value="TF_FadR/GntR_C"/>
</dbReference>
<dbReference type="RefSeq" id="WP_217693483.1">
    <property type="nucleotide sequence ID" value="NZ_BJOI01000076.1"/>
</dbReference>
<dbReference type="Pfam" id="PF00392">
    <property type="entry name" value="GntR"/>
    <property type="match status" value="1"/>
</dbReference>
<dbReference type="PROSITE" id="PS50949">
    <property type="entry name" value="HTH_GNTR"/>
    <property type="match status" value="1"/>
</dbReference>
<gene>
    <name evidence="5" type="ORF">SAMN05878438_2980</name>
</gene>
<dbReference type="GeneID" id="97278173"/>
<feature type="domain" description="HTH gntR-type" evidence="4">
    <location>
        <begin position="20"/>
        <end position="87"/>
    </location>
</feature>
<evidence type="ECO:0000259" key="4">
    <source>
        <dbReference type="PROSITE" id="PS50949"/>
    </source>
</evidence>
<evidence type="ECO:0000256" key="2">
    <source>
        <dbReference type="ARBA" id="ARBA00023125"/>
    </source>
</evidence>
<sequence>MEDVVLTIDDSSNSVQEGQAPRYAKIQESLRDAILSQRLPPSLVLLEGPLARMYGTSRGPVRKALELLHQEGLISRFEGRGFLATPEPETVTPERQTLMPEMLGLAADYKSQLDARPISDRIYAEVEEAVATCLAFGHFRIVETTLSEYYGVSRTVARQVLGRLRNQRLVEKDNYSHWLAGPLTAQAVAEDFEIRALLEPAALRASGPLLDKAELEAMKANTQRLIDHPELQSAESITLLEQDLHQRCLRHYRNRKACEMIAQSQLPVIVNRMFFQTVGVPPNEPLLREHQLVLDHLLFGAFDAAASSLQAHLQAAAERTRRRLKVLSVFPEPGLPPYLLKIS</sequence>
<evidence type="ECO:0000313" key="6">
    <source>
        <dbReference type="Proteomes" id="UP000185024"/>
    </source>
</evidence>
<dbReference type="SUPFAM" id="SSF48008">
    <property type="entry name" value="GntR ligand-binding domain-like"/>
    <property type="match status" value="1"/>
</dbReference>
<name>A0A1N6JAJ9_9GAMM</name>
<dbReference type="SUPFAM" id="SSF46785">
    <property type="entry name" value="Winged helix' DNA-binding domain"/>
    <property type="match status" value="2"/>
</dbReference>
<evidence type="ECO:0000256" key="1">
    <source>
        <dbReference type="ARBA" id="ARBA00023015"/>
    </source>
</evidence>
<evidence type="ECO:0000256" key="3">
    <source>
        <dbReference type="ARBA" id="ARBA00023163"/>
    </source>
</evidence>
<dbReference type="InterPro" id="IPR000524">
    <property type="entry name" value="Tscrpt_reg_HTH_GntR"/>
</dbReference>
<proteinExistence type="predicted"/>
<dbReference type="Gene3D" id="1.20.120.530">
    <property type="entry name" value="GntR ligand-binding domain-like"/>
    <property type="match status" value="1"/>
</dbReference>
<reference evidence="5 6" key="1">
    <citation type="submission" date="2016-11" db="EMBL/GenBank/DDBJ databases">
        <authorList>
            <person name="Jaros S."/>
            <person name="Januszkiewicz K."/>
            <person name="Wedrychowicz H."/>
        </authorList>
    </citation>
    <scope>NUCLEOTIDE SEQUENCE [LARGE SCALE GENOMIC DNA]</scope>
    <source>
        <strain evidence="5 6">ACAM 239</strain>
    </source>
</reference>
<dbReference type="Proteomes" id="UP000185024">
    <property type="component" value="Unassembled WGS sequence"/>
</dbReference>
<evidence type="ECO:0000313" key="5">
    <source>
        <dbReference type="EMBL" id="SIN73002.1"/>
    </source>
</evidence>